<feature type="signal peptide" evidence="1">
    <location>
        <begin position="1"/>
        <end position="16"/>
    </location>
</feature>
<feature type="chain" id="PRO_5041674650" description="BED-type domain-containing protein" evidence="1">
    <location>
        <begin position="17"/>
        <end position="305"/>
    </location>
</feature>
<keyword evidence="3" id="KW-1185">Reference proteome</keyword>
<keyword evidence="1" id="KW-0732">Signal</keyword>
<comment type="caution">
    <text evidence="2">The sequence shown here is derived from an EMBL/GenBank/DDBJ whole genome shotgun (WGS) entry which is preliminary data.</text>
</comment>
<name>A0AA88E8R6_FICCA</name>
<sequence>MCWFLILDVPLPSALSPLAVDHALTSRLLQASETNLLSGLPNLPLPVYSLPSALAIYGLPSRASRGHALTSSKPATCLCLCLCRSELPIPNLPSPHYWTDRQTLRREDRLGENNRKVSEGFRVEAAFWIRIQFQFRHNLRSTRHFSPRSSTLNSEMKISLTPMDHVDLESQSENIDLEKASNVDIDLDEDVIELEGSDPNQPSKRKRLKSKFWEFFDVLPLGPDKKLKSACKKCGHQYLASSKYGTEYKLKLVEGANVTPPSSKKKDKVGIKTVDQDMNDVIQNVVNLNIDEEKTVDQDSNSGCA</sequence>
<evidence type="ECO:0000256" key="1">
    <source>
        <dbReference type="SAM" id="SignalP"/>
    </source>
</evidence>
<evidence type="ECO:0000313" key="2">
    <source>
        <dbReference type="EMBL" id="GMN69780.1"/>
    </source>
</evidence>
<proteinExistence type="predicted"/>
<evidence type="ECO:0000313" key="3">
    <source>
        <dbReference type="Proteomes" id="UP001187192"/>
    </source>
</evidence>
<gene>
    <name evidence="2" type="ORF">TIFTF001_038824</name>
</gene>
<evidence type="ECO:0008006" key="4">
    <source>
        <dbReference type="Google" id="ProtNLM"/>
    </source>
</evidence>
<organism evidence="2 3">
    <name type="scientific">Ficus carica</name>
    <name type="common">Common fig</name>
    <dbReference type="NCBI Taxonomy" id="3494"/>
    <lineage>
        <taxon>Eukaryota</taxon>
        <taxon>Viridiplantae</taxon>
        <taxon>Streptophyta</taxon>
        <taxon>Embryophyta</taxon>
        <taxon>Tracheophyta</taxon>
        <taxon>Spermatophyta</taxon>
        <taxon>Magnoliopsida</taxon>
        <taxon>eudicotyledons</taxon>
        <taxon>Gunneridae</taxon>
        <taxon>Pentapetalae</taxon>
        <taxon>rosids</taxon>
        <taxon>fabids</taxon>
        <taxon>Rosales</taxon>
        <taxon>Moraceae</taxon>
        <taxon>Ficeae</taxon>
        <taxon>Ficus</taxon>
    </lineage>
</organism>
<reference evidence="2" key="1">
    <citation type="submission" date="2023-07" db="EMBL/GenBank/DDBJ databases">
        <title>draft genome sequence of fig (Ficus carica).</title>
        <authorList>
            <person name="Takahashi T."/>
            <person name="Nishimura K."/>
        </authorList>
    </citation>
    <scope>NUCLEOTIDE SEQUENCE</scope>
</reference>
<dbReference type="EMBL" id="BTGU01000934">
    <property type="protein sequence ID" value="GMN69780.1"/>
    <property type="molecule type" value="Genomic_DNA"/>
</dbReference>
<dbReference type="Proteomes" id="UP001187192">
    <property type="component" value="Unassembled WGS sequence"/>
</dbReference>
<protein>
    <recommendedName>
        <fullName evidence="4">BED-type domain-containing protein</fullName>
    </recommendedName>
</protein>
<dbReference type="AlphaFoldDB" id="A0AA88E8R6"/>
<accession>A0AA88E8R6</accession>